<dbReference type="Proteomes" id="UP000887458">
    <property type="component" value="Unassembled WGS sequence"/>
</dbReference>
<gene>
    <name evidence="1" type="ORF">DERP_010059</name>
</gene>
<reference evidence="1 2" key="1">
    <citation type="journal article" date="2018" name="J. Allergy Clin. Immunol.">
        <title>High-quality assembly of Dermatophagoides pteronyssinus genome and transcriptome reveals a wide range of novel allergens.</title>
        <authorList>
            <person name="Liu X.Y."/>
            <person name="Yang K.Y."/>
            <person name="Wang M.Q."/>
            <person name="Kwok J.S."/>
            <person name="Zeng X."/>
            <person name="Yang Z."/>
            <person name="Xiao X.J."/>
            <person name="Lau C.P."/>
            <person name="Li Y."/>
            <person name="Huang Z.M."/>
            <person name="Ba J.G."/>
            <person name="Yim A.K."/>
            <person name="Ouyang C.Y."/>
            <person name="Ngai S.M."/>
            <person name="Chan T.F."/>
            <person name="Leung E.L."/>
            <person name="Liu L."/>
            <person name="Liu Z.G."/>
            <person name="Tsui S.K."/>
        </authorList>
    </citation>
    <scope>NUCLEOTIDE SEQUENCE [LARGE SCALE GENOMIC DNA]</scope>
    <source>
        <strain evidence="1">Derp</strain>
    </source>
</reference>
<sequence>MLFLLCRCSRSFLFPVRSSQLQNTHQNDNKHSNFQYDHHSNNIEYYYHQQIECIESVVSCLSLAMI</sequence>
<accession>A0ABQ8JFK7</accession>
<reference evidence="1 2" key="2">
    <citation type="journal article" date="2022" name="Mol. Biol. Evol.">
        <title>Comparative Genomics Reveals Insights into the Divergent Evolution of Astigmatic Mites and Household Pest Adaptations.</title>
        <authorList>
            <person name="Xiong Q."/>
            <person name="Wan A.T."/>
            <person name="Liu X."/>
            <person name="Fung C.S."/>
            <person name="Xiao X."/>
            <person name="Malainual N."/>
            <person name="Hou J."/>
            <person name="Wang L."/>
            <person name="Wang M."/>
            <person name="Yang K.Y."/>
            <person name="Cui Y."/>
            <person name="Leung E.L."/>
            <person name="Nong W."/>
            <person name="Shin S.K."/>
            <person name="Au S.W."/>
            <person name="Jeong K.Y."/>
            <person name="Chew F.T."/>
            <person name="Hui J.H."/>
            <person name="Leung T.F."/>
            <person name="Tungtrongchitr A."/>
            <person name="Zhong N."/>
            <person name="Liu Z."/>
            <person name="Tsui S.K."/>
        </authorList>
    </citation>
    <scope>NUCLEOTIDE SEQUENCE [LARGE SCALE GENOMIC DNA]</scope>
    <source>
        <strain evidence="1">Derp</strain>
    </source>
</reference>
<keyword evidence="2" id="KW-1185">Reference proteome</keyword>
<evidence type="ECO:0000313" key="2">
    <source>
        <dbReference type="Proteomes" id="UP000887458"/>
    </source>
</evidence>
<proteinExistence type="predicted"/>
<organism evidence="1 2">
    <name type="scientific">Dermatophagoides pteronyssinus</name>
    <name type="common">European house dust mite</name>
    <dbReference type="NCBI Taxonomy" id="6956"/>
    <lineage>
        <taxon>Eukaryota</taxon>
        <taxon>Metazoa</taxon>
        <taxon>Ecdysozoa</taxon>
        <taxon>Arthropoda</taxon>
        <taxon>Chelicerata</taxon>
        <taxon>Arachnida</taxon>
        <taxon>Acari</taxon>
        <taxon>Acariformes</taxon>
        <taxon>Sarcoptiformes</taxon>
        <taxon>Astigmata</taxon>
        <taxon>Psoroptidia</taxon>
        <taxon>Analgoidea</taxon>
        <taxon>Pyroglyphidae</taxon>
        <taxon>Dermatophagoidinae</taxon>
        <taxon>Dermatophagoides</taxon>
    </lineage>
</organism>
<name>A0ABQ8JFK7_DERPT</name>
<evidence type="ECO:0000313" key="1">
    <source>
        <dbReference type="EMBL" id="KAH9421121.1"/>
    </source>
</evidence>
<dbReference type="EMBL" id="NJHN03000046">
    <property type="protein sequence ID" value="KAH9421121.1"/>
    <property type="molecule type" value="Genomic_DNA"/>
</dbReference>
<protein>
    <submittedName>
        <fullName evidence="1">Uncharacterized protein</fullName>
    </submittedName>
</protein>
<comment type="caution">
    <text evidence="1">The sequence shown here is derived from an EMBL/GenBank/DDBJ whole genome shotgun (WGS) entry which is preliminary data.</text>
</comment>